<reference evidence="1" key="1">
    <citation type="journal article" date="2019" name="bioRxiv">
        <title>The Genome of the Zebra Mussel, Dreissena polymorpha: A Resource for Invasive Species Research.</title>
        <authorList>
            <person name="McCartney M.A."/>
            <person name="Auch B."/>
            <person name="Kono T."/>
            <person name="Mallez S."/>
            <person name="Zhang Y."/>
            <person name="Obille A."/>
            <person name="Becker A."/>
            <person name="Abrahante J.E."/>
            <person name="Garbe J."/>
            <person name="Badalamenti J.P."/>
            <person name="Herman A."/>
            <person name="Mangelson H."/>
            <person name="Liachko I."/>
            <person name="Sullivan S."/>
            <person name="Sone E.D."/>
            <person name="Koren S."/>
            <person name="Silverstein K.A.T."/>
            <person name="Beckman K.B."/>
            <person name="Gohl D.M."/>
        </authorList>
    </citation>
    <scope>NUCLEOTIDE SEQUENCE</scope>
    <source>
        <strain evidence="1">Duluth1</strain>
        <tissue evidence="1">Whole animal</tissue>
    </source>
</reference>
<organism evidence="1 2">
    <name type="scientific">Dreissena polymorpha</name>
    <name type="common">Zebra mussel</name>
    <name type="synonym">Mytilus polymorpha</name>
    <dbReference type="NCBI Taxonomy" id="45954"/>
    <lineage>
        <taxon>Eukaryota</taxon>
        <taxon>Metazoa</taxon>
        <taxon>Spiralia</taxon>
        <taxon>Lophotrochozoa</taxon>
        <taxon>Mollusca</taxon>
        <taxon>Bivalvia</taxon>
        <taxon>Autobranchia</taxon>
        <taxon>Heteroconchia</taxon>
        <taxon>Euheterodonta</taxon>
        <taxon>Imparidentia</taxon>
        <taxon>Neoheterodontei</taxon>
        <taxon>Myida</taxon>
        <taxon>Dreissenoidea</taxon>
        <taxon>Dreissenidae</taxon>
        <taxon>Dreissena</taxon>
    </lineage>
</organism>
<dbReference type="AlphaFoldDB" id="A0A9D4HI45"/>
<accession>A0A9D4HI45</accession>
<keyword evidence="2" id="KW-1185">Reference proteome</keyword>
<protein>
    <submittedName>
        <fullName evidence="1">Uncharacterized protein</fullName>
    </submittedName>
</protein>
<proteinExistence type="predicted"/>
<reference evidence="1" key="2">
    <citation type="submission" date="2020-11" db="EMBL/GenBank/DDBJ databases">
        <authorList>
            <person name="McCartney M.A."/>
            <person name="Auch B."/>
            <person name="Kono T."/>
            <person name="Mallez S."/>
            <person name="Becker A."/>
            <person name="Gohl D.M."/>
            <person name="Silverstein K.A.T."/>
            <person name="Koren S."/>
            <person name="Bechman K.B."/>
            <person name="Herman A."/>
            <person name="Abrahante J.E."/>
            <person name="Garbe J."/>
        </authorList>
    </citation>
    <scope>NUCLEOTIDE SEQUENCE</scope>
    <source>
        <strain evidence="1">Duluth1</strain>
        <tissue evidence="1">Whole animal</tissue>
    </source>
</reference>
<evidence type="ECO:0000313" key="2">
    <source>
        <dbReference type="Proteomes" id="UP000828390"/>
    </source>
</evidence>
<name>A0A9D4HI45_DREPO</name>
<dbReference type="Proteomes" id="UP000828390">
    <property type="component" value="Unassembled WGS sequence"/>
</dbReference>
<sequence length="63" mass="6886">MQNLDEYLAAYICSPFARMMVVNTSLSHCVASWEALSGNFKEQSTHTLSSGAVVKNFSLQVTA</sequence>
<comment type="caution">
    <text evidence="1">The sequence shown here is derived from an EMBL/GenBank/DDBJ whole genome shotgun (WGS) entry which is preliminary data.</text>
</comment>
<dbReference type="EMBL" id="JAIWYP010000013">
    <property type="protein sequence ID" value="KAH3718263.1"/>
    <property type="molecule type" value="Genomic_DNA"/>
</dbReference>
<evidence type="ECO:0000313" key="1">
    <source>
        <dbReference type="EMBL" id="KAH3718263.1"/>
    </source>
</evidence>
<gene>
    <name evidence="1" type="ORF">DPMN_061065</name>
</gene>